<dbReference type="PANTHER" id="PTHR34294:SF1">
    <property type="entry name" value="TRANSCRIPTIONAL REGULATOR LSRR"/>
    <property type="match status" value="1"/>
</dbReference>
<keyword evidence="2" id="KW-0805">Transcription regulation</keyword>
<proteinExistence type="inferred from homology"/>
<evidence type="ECO:0000313" key="9">
    <source>
        <dbReference type="Proteomes" id="UP001164790"/>
    </source>
</evidence>
<sequence length="316" mass="34437">MVTPDHLALLTAIAQDYYLSGMTISALANKYHVSRYYIEKYIDEAQQVGLVKITIAAPTQRLAHLESRLRQAFPTSQTFVIKDATNPTETTEHVISYAAQQIQNMIADCRTTGLAWGGTIYDVIQHFSAANQPELVFTQFMGENMKYNSRAGSTRMVEMAANKFGAAYHTLVGPLYVFNPAVRRGLAKEPANRPAMTAAHHMDMTITGIGTMASIDSIPAWHDQRTAIVPAPMLNAVAGVLFGRPYTIQGHFIAPEKTPIFGVSLPSILAVPHRVGIVTSKFKTDATLGALRGGLLTDIFMSESVANRIIAAAQTI</sequence>
<comment type="similarity">
    <text evidence="1">Belongs to the SorC transcriptional regulatory family.</text>
</comment>
<accession>A0A4Q1UEW1</accession>
<keyword evidence="4" id="KW-0804">Transcription</keyword>
<evidence type="ECO:0000259" key="5">
    <source>
        <dbReference type="Pfam" id="PF04198"/>
    </source>
</evidence>
<keyword evidence="3" id="KW-0238">DNA-binding</keyword>
<dbReference type="InterPro" id="IPR007324">
    <property type="entry name" value="Sugar-bd_dom_put"/>
</dbReference>
<dbReference type="PANTHER" id="PTHR34294">
    <property type="entry name" value="TRANSCRIPTIONAL REGULATOR-RELATED"/>
    <property type="match status" value="1"/>
</dbReference>
<dbReference type="Gene3D" id="3.40.50.1360">
    <property type="match status" value="1"/>
</dbReference>
<evidence type="ECO:0000313" key="8">
    <source>
        <dbReference type="Proteomes" id="UP000290475"/>
    </source>
</evidence>
<dbReference type="Proteomes" id="UP000290475">
    <property type="component" value="Unassembled WGS sequence"/>
</dbReference>
<dbReference type="GO" id="GO:0003677">
    <property type="term" value="F:DNA binding"/>
    <property type="evidence" value="ECO:0007669"/>
    <property type="project" value="UniProtKB-KW"/>
</dbReference>
<dbReference type="InterPro" id="IPR037171">
    <property type="entry name" value="NagB/RpiA_transferase-like"/>
</dbReference>
<evidence type="ECO:0000256" key="4">
    <source>
        <dbReference type="ARBA" id="ARBA00023163"/>
    </source>
</evidence>
<evidence type="ECO:0000256" key="1">
    <source>
        <dbReference type="ARBA" id="ARBA00010466"/>
    </source>
</evidence>
<keyword evidence="9" id="KW-1185">Reference proteome</keyword>
<dbReference type="Pfam" id="PF04198">
    <property type="entry name" value="Sugar-bind"/>
    <property type="match status" value="1"/>
</dbReference>
<gene>
    <name evidence="6" type="ORF">BVJ53_01655</name>
    <name evidence="7" type="ORF">OFW50_05950</name>
</gene>
<dbReference type="GO" id="GO:0030246">
    <property type="term" value="F:carbohydrate binding"/>
    <property type="evidence" value="ECO:0007669"/>
    <property type="project" value="InterPro"/>
</dbReference>
<dbReference type="EMBL" id="MSSM01000003">
    <property type="protein sequence ID" value="RXT30261.1"/>
    <property type="molecule type" value="Genomic_DNA"/>
</dbReference>
<organism evidence="6 8">
    <name type="scientific">Lacticaseibacillus chiayiensis</name>
    <dbReference type="NCBI Taxonomy" id="2100821"/>
    <lineage>
        <taxon>Bacteria</taxon>
        <taxon>Bacillati</taxon>
        <taxon>Bacillota</taxon>
        <taxon>Bacilli</taxon>
        <taxon>Lactobacillales</taxon>
        <taxon>Lactobacillaceae</taxon>
        <taxon>Lacticaseibacillus</taxon>
    </lineage>
</organism>
<feature type="domain" description="Sugar-binding" evidence="5">
    <location>
        <begin position="60"/>
        <end position="310"/>
    </location>
</feature>
<reference evidence="6 8" key="1">
    <citation type="submission" date="2017-01" db="EMBL/GenBank/DDBJ databases">
        <title>Lactobacillus chiayiensis sp. nov., a lactic acid bacterium isolated from compost.</title>
        <authorList>
            <person name="Huang C.-H."/>
        </authorList>
    </citation>
    <scope>NUCLEOTIDE SEQUENCE [LARGE SCALE GENOMIC DNA]</scope>
    <source>
        <strain evidence="8">chh01</strain>
        <strain evidence="6">Chh01</strain>
    </source>
</reference>
<evidence type="ECO:0000256" key="3">
    <source>
        <dbReference type="ARBA" id="ARBA00023125"/>
    </source>
</evidence>
<dbReference type="InterPro" id="IPR051054">
    <property type="entry name" value="SorC_transcr_regulators"/>
</dbReference>
<dbReference type="AlphaFoldDB" id="A0A4Q1UEW1"/>
<dbReference type="Proteomes" id="UP001164790">
    <property type="component" value="Chromosome"/>
</dbReference>
<dbReference type="EMBL" id="CP107523">
    <property type="protein sequence ID" value="UYN57607.1"/>
    <property type="molecule type" value="Genomic_DNA"/>
</dbReference>
<protein>
    <submittedName>
        <fullName evidence="7">Sugar-binding transcriptional regulator</fullName>
    </submittedName>
</protein>
<dbReference type="Gene3D" id="1.10.10.60">
    <property type="entry name" value="Homeodomain-like"/>
    <property type="match status" value="1"/>
</dbReference>
<evidence type="ECO:0000256" key="2">
    <source>
        <dbReference type="ARBA" id="ARBA00023015"/>
    </source>
</evidence>
<dbReference type="RefSeq" id="WP_129300873.1">
    <property type="nucleotide sequence ID" value="NZ_CP107523.1"/>
</dbReference>
<dbReference type="SUPFAM" id="SSF100950">
    <property type="entry name" value="NagB/RpiA/CoA transferase-like"/>
    <property type="match status" value="1"/>
</dbReference>
<name>A0A4Q1UEW1_9LACO</name>
<evidence type="ECO:0000313" key="7">
    <source>
        <dbReference type="EMBL" id="UYN57607.1"/>
    </source>
</evidence>
<reference evidence="7" key="2">
    <citation type="submission" date="2022-10" db="EMBL/GenBank/DDBJ databases">
        <title>Comparative genomic analysis and in-vitro probiotic properties of the potential probiotic L. chiayiensis AACE 3.</title>
        <authorList>
            <person name="Kang X."/>
        </authorList>
    </citation>
    <scope>NUCLEOTIDE SEQUENCE</scope>
    <source>
        <strain evidence="7">AACE 3</strain>
    </source>
</reference>
<dbReference type="OrthoDB" id="58802at2"/>
<evidence type="ECO:0000313" key="6">
    <source>
        <dbReference type="EMBL" id="RXT30261.1"/>
    </source>
</evidence>